<sequence length="539" mass="61004">MKISAVSAKFIAVFILFSTTCVLANTTKNPHELTTINVQLKWYHQFQFAGYYIAKEKGYYKHHGLDVKLIERAPGPSPIEKLSYGDVDYAIGAAGAIVYRANGIPLVALATFFQHSPSLLISRYPKLSDLTNKKVMVTKGLINAEIIAMFRKNNITANSLNVIPSKQALGQFIQGHIDAYNIYSSNEIFTLQQEKLDFYSFTPAEHGIDFYGDVLLTLENKVRNSPEEVKNFTESTKKGWQYAINNIDETIDIIMQKYNSQGKSKEELAFEAKQLIQLMYADIIPLGYMNTERWQFIENELRNTGILKGPPIDLNSFVYSSISNETFLQAIFSFKKQILVIVIVLFISALFFHNRRLKVKIKEHTQLLEHERVQAEKEARTDALTQLANRRKFMESIKHDLSIATRNHLDFSIIYIDIDHFKTINDTYGHAAGDKVLVTLADILKSNTRPSDNVSRIGGEEFAITSLGKNTNTATALADRIRKKVEDHRFVLADIEVKITISLGVATLIDSQTSDELLKRTDDALYKAKNSGRNQVQVA</sequence>
<dbReference type="Proteomes" id="UP000626370">
    <property type="component" value="Unassembled WGS sequence"/>
</dbReference>
<dbReference type="SUPFAM" id="SSF53850">
    <property type="entry name" value="Periplasmic binding protein-like II"/>
    <property type="match status" value="1"/>
</dbReference>
<keyword evidence="4" id="KW-0732">Signal</keyword>
<evidence type="ECO:0000256" key="4">
    <source>
        <dbReference type="SAM" id="SignalP"/>
    </source>
</evidence>
<dbReference type="Gene3D" id="3.40.190.10">
    <property type="entry name" value="Periplasmic binding protein-like II"/>
    <property type="match status" value="2"/>
</dbReference>
<dbReference type="EC" id="2.7.7.65" evidence="1"/>
<protein>
    <recommendedName>
        <fullName evidence="1">diguanylate cyclase</fullName>
        <ecNumber evidence="1">2.7.7.65</ecNumber>
    </recommendedName>
</protein>
<keyword evidence="7" id="KW-1185">Reference proteome</keyword>
<dbReference type="RefSeq" id="WP_189378624.1">
    <property type="nucleotide sequence ID" value="NZ_BNAH01000010.1"/>
</dbReference>
<dbReference type="PANTHER" id="PTHR45138:SF9">
    <property type="entry name" value="DIGUANYLATE CYCLASE DGCM-RELATED"/>
    <property type="match status" value="1"/>
</dbReference>
<comment type="caution">
    <text evidence="6">The sequence shown here is derived from an EMBL/GenBank/DDBJ whole genome shotgun (WGS) entry which is preliminary data.</text>
</comment>
<organism evidence="6 7">
    <name type="scientific">Thalassotalea profundi</name>
    <dbReference type="NCBI Taxonomy" id="2036687"/>
    <lineage>
        <taxon>Bacteria</taxon>
        <taxon>Pseudomonadati</taxon>
        <taxon>Pseudomonadota</taxon>
        <taxon>Gammaproteobacteria</taxon>
        <taxon>Alteromonadales</taxon>
        <taxon>Colwelliaceae</taxon>
        <taxon>Thalassotalea</taxon>
    </lineage>
</organism>
<evidence type="ECO:0000313" key="6">
    <source>
        <dbReference type="EMBL" id="GHE94832.1"/>
    </source>
</evidence>
<feature type="signal peptide" evidence="4">
    <location>
        <begin position="1"/>
        <end position="24"/>
    </location>
</feature>
<reference evidence="7" key="1">
    <citation type="journal article" date="2019" name="Int. J. Syst. Evol. Microbiol.">
        <title>The Global Catalogue of Microorganisms (GCM) 10K type strain sequencing project: providing services to taxonomists for standard genome sequencing and annotation.</title>
        <authorList>
            <consortium name="The Broad Institute Genomics Platform"/>
            <consortium name="The Broad Institute Genome Sequencing Center for Infectious Disease"/>
            <person name="Wu L."/>
            <person name="Ma J."/>
        </authorList>
    </citation>
    <scope>NUCLEOTIDE SEQUENCE [LARGE SCALE GENOMIC DNA]</scope>
    <source>
        <strain evidence="7">CGMCC 1.15922</strain>
    </source>
</reference>
<keyword evidence="3" id="KW-0812">Transmembrane</keyword>
<dbReference type="InterPro" id="IPR050469">
    <property type="entry name" value="Diguanylate_Cyclase"/>
</dbReference>
<evidence type="ECO:0000259" key="5">
    <source>
        <dbReference type="PROSITE" id="PS50887"/>
    </source>
</evidence>
<dbReference type="Pfam" id="PF00990">
    <property type="entry name" value="GGDEF"/>
    <property type="match status" value="1"/>
</dbReference>
<dbReference type="Gene3D" id="3.30.70.270">
    <property type="match status" value="1"/>
</dbReference>
<dbReference type="PROSITE" id="PS50887">
    <property type="entry name" value="GGDEF"/>
    <property type="match status" value="1"/>
</dbReference>
<feature type="transmembrane region" description="Helical" evidence="3">
    <location>
        <begin position="334"/>
        <end position="352"/>
    </location>
</feature>
<dbReference type="CDD" id="cd01949">
    <property type="entry name" value="GGDEF"/>
    <property type="match status" value="1"/>
</dbReference>
<evidence type="ECO:0000313" key="7">
    <source>
        <dbReference type="Proteomes" id="UP000626370"/>
    </source>
</evidence>
<dbReference type="PANTHER" id="PTHR45138">
    <property type="entry name" value="REGULATORY COMPONENTS OF SENSORY TRANSDUCTION SYSTEM"/>
    <property type="match status" value="1"/>
</dbReference>
<dbReference type="SUPFAM" id="SSF55073">
    <property type="entry name" value="Nucleotide cyclase"/>
    <property type="match status" value="1"/>
</dbReference>
<dbReference type="SMART" id="SM00267">
    <property type="entry name" value="GGDEF"/>
    <property type="match status" value="1"/>
</dbReference>
<dbReference type="InterPro" id="IPR015168">
    <property type="entry name" value="SsuA/THI5"/>
</dbReference>
<comment type="catalytic activity">
    <reaction evidence="2">
        <text>2 GTP = 3',3'-c-di-GMP + 2 diphosphate</text>
        <dbReference type="Rhea" id="RHEA:24898"/>
        <dbReference type="ChEBI" id="CHEBI:33019"/>
        <dbReference type="ChEBI" id="CHEBI:37565"/>
        <dbReference type="ChEBI" id="CHEBI:58805"/>
        <dbReference type="EC" id="2.7.7.65"/>
    </reaction>
</comment>
<gene>
    <name evidence="6" type="ORF">GCM10011501_25390</name>
</gene>
<feature type="chain" id="PRO_5046613261" description="diguanylate cyclase" evidence="4">
    <location>
        <begin position="25"/>
        <end position="539"/>
    </location>
</feature>
<name>A0ABQ3IXQ7_9GAMM</name>
<evidence type="ECO:0000256" key="2">
    <source>
        <dbReference type="ARBA" id="ARBA00034247"/>
    </source>
</evidence>
<dbReference type="NCBIfam" id="TIGR00254">
    <property type="entry name" value="GGDEF"/>
    <property type="match status" value="1"/>
</dbReference>
<proteinExistence type="predicted"/>
<feature type="domain" description="GGDEF" evidence="5">
    <location>
        <begin position="409"/>
        <end position="539"/>
    </location>
</feature>
<keyword evidence="3" id="KW-1133">Transmembrane helix</keyword>
<dbReference type="InterPro" id="IPR029787">
    <property type="entry name" value="Nucleotide_cyclase"/>
</dbReference>
<keyword evidence="3" id="KW-0472">Membrane</keyword>
<dbReference type="InterPro" id="IPR043128">
    <property type="entry name" value="Rev_trsase/Diguanyl_cyclase"/>
</dbReference>
<evidence type="ECO:0000256" key="3">
    <source>
        <dbReference type="SAM" id="Phobius"/>
    </source>
</evidence>
<dbReference type="InterPro" id="IPR000160">
    <property type="entry name" value="GGDEF_dom"/>
</dbReference>
<accession>A0ABQ3IXQ7</accession>
<evidence type="ECO:0000256" key="1">
    <source>
        <dbReference type="ARBA" id="ARBA00012528"/>
    </source>
</evidence>
<dbReference type="Pfam" id="PF09084">
    <property type="entry name" value="NMT1"/>
    <property type="match status" value="1"/>
</dbReference>
<dbReference type="EMBL" id="BNAH01000010">
    <property type="protein sequence ID" value="GHE94832.1"/>
    <property type="molecule type" value="Genomic_DNA"/>
</dbReference>